<reference evidence="2" key="1">
    <citation type="submission" date="2023-01" db="EMBL/GenBank/DDBJ databases">
        <authorList>
            <person name="Piombo E."/>
        </authorList>
    </citation>
    <scope>NUCLEOTIDE SEQUENCE</scope>
</reference>
<feature type="region of interest" description="Disordered" evidence="1">
    <location>
        <begin position="262"/>
        <end position="310"/>
    </location>
</feature>
<evidence type="ECO:0000313" key="3">
    <source>
        <dbReference type="Proteomes" id="UP001160390"/>
    </source>
</evidence>
<name>A0AA35Q6C6_9HYPO</name>
<gene>
    <name evidence="2" type="ORF">CCHLO57077_00005164</name>
</gene>
<dbReference type="Proteomes" id="UP001160390">
    <property type="component" value="Unassembled WGS sequence"/>
</dbReference>
<dbReference type="AlphaFoldDB" id="A0AA35Q6C6"/>
<protein>
    <submittedName>
        <fullName evidence="2">Uncharacterized protein</fullName>
    </submittedName>
</protein>
<accession>A0AA35Q6C6</accession>
<evidence type="ECO:0000313" key="2">
    <source>
        <dbReference type="EMBL" id="CAI6095551.1"/>
    </source>
</evidence>
<keyword evidence="3" id="KW-1185">Reference proteome</keyword>
<comment type="caution">
    <text evidence="2">The sequence shown here is derived from an EMBL/GenBank/DDBJ whole genome shotgun (WGS) entry which is preliminary data.</text>
</comment>
<feature type="compositionally biased region" description="Basic and acidic residues" evidence="1">
    <location>
        <begin position="23"/>
        <end position="33"/>
    </location>
</feature>
<proteinExistence type="predicted"/>
<feature type="region of interest" description="Disordered" evidence="1">
    <location>
        <begin position="18"/>
        <end position="43"/>
    </location>
</feature>
<evidence type="ECO:0000256" key="1">
    <source>
        <dbReference type="SAM" id="MobiDB-lite"/>
    </source>
</evidence>
<sequence length="310" mass="34925">MTQMALMPLKKLSMKAQPIKGDVPMDKRGDSRKPTTGPPCDEWPQIIHQDNQEYFARASEFWSEQGKNLRAFHQKAFLDGLKYLYQRPSFLHDCNAQPLAREYKRTDSFVYSILFMFVFPRQSMKNKKPISDALKHYPGWHPDGIEELVDQACGEWPERKGHGSINAPKGFKCVPLDYEEQCPTNKEVQRMIEQHVDKVLDRRIDEHLDKFFAQHTAIPVSGSRLDDFGQQLGVLVDKYKQLTSNNLPGFTRVTHARLPASLESGTTQPAGGPAPKTTGQSSDTGKGKGKRSMTTESTAGASKKGRSSNK</sequence>
<organism evidence="2 3">
    <name type="scientific">Clonostachys chloroleuca</name>
    <dbReference type="NCBI Taxonomy" id="1926264"/>
    <lineage>
        <taxon>Eukaryota</taxon>
        <taxon>Fungi</taxon>
        <taxon>Dikarya</taxon>
        <taxon>Ascomycota</taxon>
        <taxon>Pezizomycotina</taxon>
        <taxon>Sordariomycetes</taxon>
        <taxon>Hypocreomycetidae</taxon>
        <taxon>Hypocreales</taxon>
        <taxon>Bionectriaceae</taxon>
        <taxon>Clonostachys</taxon>
    </lineage>
</organism>
<dbReference type="EMBL" id="CABFNP030001266">
    <property type="protein sequence ID" value="CAI6095551.1"/>
    <property type="molecule type" value="Genomic_DNA"/>
</dbReference>